<proteinExistence type="predicted"/>
<dbReference type="SMART" id="SM00386">
    <property type="entry name" value="HAT"/>
    <property type="match status" value="4"/>
</dbReference>
<dbReference type="InterPro" id="IPR039278">
    <property type="entry name" value="Red1"/>
</dbReference>
<dbReference type="InterPro" id="IPR003107">
    <property type="entry name" value="HAT"/>
</dbReference>
<dbReference type="PANTHER" id="PTHR21563">
    <property type="entry name" value="ZINC FINGER C3H1 DOMAIN-CONTAINING PROTEIN"/>
    <property type="match status" value="1"/>
</dbReference>
<dbReference type="InterPro" id="IPR011990">
    <property type="entry name" value="TPR-like_helical_dom_sf"/>
</dbReference>
<dbReference type="PANTHER" id="PTHR21563:SF3">
    <property type="entry name" value="ZINC FINGER C3H1 DOMAIN-CONTAINING PROTEIN"/>
    <property type="match status" value="1"/>
</dbReference>
<keyword evidence="1" id="KW-1185">Reference proteome</keyword>
<dbReference type="SUPFAM" id="SSF48452">
    <property type="entry name" value="TPR-like"/>
    <property type="match status" value="2"/>
</dbReference>
<protein>
    <submittedName>
        <fullName evidence="2">Zinc finger C3H1 domain-containing protein-like</fullName>
    </submittedName>
</protein>
<gene>
    <name evidence="2" type="primary">LOC100368718</name>
</gene>
<name>A0ABM0M3Y4_SACKO</name>
<evidence type="ECO:0000313" key="2">
    <source>
        <dbReference type="RefSeq" id="XP_006814725.1"/>
    </source>
</evidence>
<dbReference type="RefSeq" id="XP_006814725.1">
    <property type="nucleotide sequence ID" value="XM_006814662.1"/>
</dbReference>
<dbReference type="GeneID" id="100368718"/>
<dbReference type="Proteomes" id="UP000694865">
    <property type="component" value="Unplaced"/>
</dbReference>
<accession>A0ABM0M3Y4</accession>
<sequence length="323" mass="37131">VFQEAISVNSSSLELCHIAASFELSQDNAASAISHLVKCVSRLFESHQLPNNPSAIDLYGQVLGQSISVENKLPTVTSDIIAEGQVYLWLNYTLLLELYGDYSGAIEAYETALYVLKNSHDVRKIWMQYLKYQCRRTASSQTMSREQKTFTDLVNRCLITMATQVHPPYSSTFLWSDYSFHNNVISLYLSCVKEDCWSAVYERYLRMMPDNAILALRWCQYEIRVGNLQEAQRICSGCIDVMPCCLPLWKVAILLELKQANYKEVHRMYWKATQALPFAATLWKDFILFEVAYSNRLEDIKEVIEVCQEIGINIEDYVATLLK</sequence>
<reference evidence="2" key="1">
    <citation type="submission" date="2025-08" db="UniProtKB">
        <authorList>
            <consortium name="RefSeq"/>
        </authorList>
    </citation>
    <scope>IDENTIFICATION</scope>
    <source>
        <tissue evidence="2">Testes</tissue>
    </source>
</reference>
<feature type="non-terminal residue" evidence="2">
    <location>
        <position position="1"/>
    </location>
</feature>
<organism evidence="1 2">
    <name type="scientific">Saccoglossus kowalevskii</name>
    <name type="common">Acorn worm</name>
    <dbReference type="NCBI Taxonomy" id="10224"/>
    <lineage>
        <taxon>Eukaryota</taxon>
        <taxon>Metazoa</taxon>
        <taxon>Hemichordata</taxon>
        <taxon>Enteropneusta</taxon>
        <taxon>Harrimaniidae</taxon>
        <taxon>Saccoglossus</taxon>
    </lineage>
</organism>
<evidence type="ECO:0000313" key="1">
    <source>
        <dbReference type="Proteomes" id="UP000694865"/>
    </source>
</evidence>
<dbReference type="Gene3D" id="1.25.40.10">
    <property type="entry name" value="Tetratricopeptide repeat domain"/>
    <property type="match status" value="2"/>
</dbReference>